<reference evidence="3 4" key="1">
    <citation type="submission" date="2020-08" db="EMBL/GenBank/DDBJ databases">
        <title>Genomic Encyclopedia of Type Strains, Phase IV (KMG-IV): sequencing the most valuable type-strain genomes for metagenomic binning, comparative biology and taxonomic classification.</title>
        <authorList>
            <person name="Goeker M."/>
        </authorList>
    </citation>
    <scope>NUCLEOTIDE SEQUENCE [LARGE SCALE GENOMIC DNA]</scope>
    <source>
        <strain evidence="3 4">DSM 23562</strain>
    </source>
</reference>
<dbReference type="Pfam" id="PF02368">
    <property type="entry name" value="Big_2"/>
    <property type="match status" value="3"/>
</dbReference>
<dbReference type="InterPro" id="IPR008964">
    <property type="entry name" value="Invasin/intimin_cell_adhesion"/>
</dbReference>
<dbReference type="SMART" id="SM00635">
    <property type="entry name" value="BID_2"/>
    <property type="match status" value="3"/>
</dbReference>
<dbReference type="InterPro" id="IPR003343">
    <property type="entry name" value="Big_2"/>
</dbReference>
<dbReference type="RefSeq" id="WP_184195238.1">
    <property type="nucleotide sequence ID" value="NZ_JACHGW010000002.1"/>
</dbReference>
<sequence>MRVTVAAFLMLSCGVASLSLSGCGGSSVAPATGLEMRIQWPEISRLVPAATQSVRVVVKDAGGFQTFRVANRPASGSFSTLVFFGLQPGDLSVDASAFPAADAQGVALAASSTKVTVSSGNQTNLQLSLASTVDRIEVSPASLSIRPGSAQTLTGTAKDSAGNLVPLSTSKTRWSSSDATVASVDSAGKVTALKEGSTNVTFTDTESGKAGTSLVVVTSSAAGIVDRVEVTPTTNALTVAQTKTLTATLRDASNGALPAAPGTWSSSDATVASVDSSGKVTALKNGAATITFTHTATGKTGTASVTVTTPTVNSVTINPATASLTVNQETTLQAILKDSSGTILPLEEGTWASSNAALVSVDANGKIKGLGVTSSPVLITFTHTASGKSGSASVTVLGTL</sequence>
<dbReference type="Gene3D" id="2.60.40.1080">
    <property type="match status" value="3"/>
</dbReference>
<dbReference type="SUPFAM" id="SSF49373">
    <property type="entry name" value="Invasin/intimin cell-adhesion fragments"/>
    <property type="match status" value="3"/>
</dbReference>
<evidence type="ECO:0000313" key="4">
    <source>
        <dbReference type="Proteomes" id="UP000520814"/>
    </source>
</evidence>
<name>A0A7W9SPC8_ARMRO</name>
<evidence type="ECO:0000256" key="1">
    <source>
        <dbReference type="SAM" id="SignalP"/>
    </source>
</evidence>
<keyword evidence="4" id="KW-1185">Reference proteome</keyword>
<organism evidence="3 4">
    <name type="scientific">Armatimonas rosea</name>
    <dbReference type="NCBI Taxonomy" id="685828"/>
    <lineage>
        <taxon>Bacteria</taxon>
        <taxon>Bacillati</taxon>
        <taxon>Armatimonadota</taxon>
        <taxon>Armatimonadia</taxon>
        <taxon>Armatimonadales</taxon>
        <taxon>Armatimonadaceae</taxon>
        <taxon>Armatimonas</taxon>
    </lineage>
</organism>
<evidence type="ECO:0000259" key="2">
    <source>
        <dbReference type="SMART" id="SM00635"/>
    </source>
</evidence>
<gene>
    <name evidence="3" type="ORF">HNQ39_002173</name>
</gene>
<feature type="domain" description="BIG2" evidence="2">
    <location>
        <begin position="132"/>
        <end position="213"/>
    </location>
</feature>
<dbReference type="Proteomes" id="UP000520814">
    <property type="component" value="Unassembled WGS sequence"/>
</dbReference>
<protein>
    <submittedName>
        <fullName evidence="3">Uncharacterized protein YjdB</fullName>
    </submittedName>
</protein>
<evidence type="ECO:0000313" key="3">
    <source>
        <dbReference type="EMBL" id="MBB6050382.1"/>
    </source>
</evidence>
<dbReference type="PROSITE" id="PS51257">
    <property type="entry name" value="PROKAR_LIPOPROTEIN"/>
    <property type="match status" value="1"/>
</dbReference>
<feature type="domain" description="BIG2" evidence="2">
    <location>
        <begin position="311"/>
        <end position="395"/>
    </location>
</feature>
<accession>A0A7W9SPC8</accession>
<feature type="signal peptide" evidence="1">
    <location>
        <begin position="1"/>
        <end position="21"/>
    </location>
</feature>
<comment type="caution">
    <text evidence="3">The sequence shown here is derived from an EMBL/GenBank/DDBJ whole genome shotgun (WGS) entry which is preliminary data.</text>
</comment>
<dbReference type="EMBL" id="JACHGW010000002">
    <property type="protein sequence ID" value="MBB6050382.1"/>
    <property type="molecule type" value="Genomic_DNA"/>
</dbReference>
<feature type="domain" description="BIG2" evidence="2">
    <location>
        <begin position="224"/>
        <end position="303"/>
    </location>
</feature>
<proteinExistence type="predicted"/>
<keyword evidence="1" id="KW-0732">Signal</keyword>
<dbReference type="AlphaFoldDB" id="A0A7W9SPC8"/>
<feature type="chain" id="PRO_5031279523" evidence="1">
    <location>
        <begin position="22"/>
        <end position="400"/>
    </location>
</feature>